<dbReference type="PANTHER" id="PTHR35797:SF1">
    <property type="entry name" value="PROTEASE"/>
    <property type="match status" value="1"/>
</dbReference>
<keyword evidence="4" id="KW-1185">Reference proteome</keyword>
<name>A0ABM9CPA9_9BACL</name>
<proteinExistence type="predicted"/>
<protein>
    <recommendedName>
        <fullName evidence="2">CAAX prenyl protease 2/Lysostaphin resistance protein A-like domain-containing protein</fullName>
    </recommendedName>
</protein>
<gene>
    <name evidence="3" type="ORF">PAECIP111892_04827</name>
</gene>
<feature type="transmembrane region" description="Helical" evidence="1">
    <location>
        <begin position="38"/>
        <end position="55"/>
    </location>
</feature>
<accession>A0ABM9CPA9</accession>
<dbReference type="EMBL" id="CAKMMG010000010">
    <property type="protein sequence ID" value="CAH1220396.1"/>
    <property type="molecule type" value="Genomic_DNA"/>
</dbReference>
<sequence length="268" mass="29322">MIRNGLSRLKAETLYSITVLLTAWLVTAVLFIDPAVGVKYFSIIMFIPALIAVGFRKFLLKERVTGNNKGNLKALLFGIGYPIGLVLLCAVVSQLLGIGTFKFDELPDTGGIIKMVIMIIVNLFAVLGEEYGWRGYLLPKLTVQHGKIKATLIVGAVWALYHVPAVFLLAQATGMSHPLLLCAIQACVVFTVNFAFSYCYYLSGSLVPVLFFHSVWNVVNTAVLGDIYTNQQGIVGGRLILINGEGLLGLVIGGLMIIWFVRRLQRGN</sequence>
<dbReference type="PANTHER" id="PTHR35797">
    <property type="entry name" value="PROTEASE-RELATED"/>
    <property type="match status" value="1"/>
</dbReference>
<feature type="transmembrane region" description="Helical" evidence="1">
    <location>
        <begin position="111"/>
        <end position="129"/>
    </location>
</feature>
<feature type="transmembrane region" description="Helical" evidence="1">
    <location>
        <begin position="178"/>
        <end position="202"/>
    </location>
</feature>
<feature type="transmembrane region" description="Helical" evidence="1">
    <location>
        <begin position="209"/>
        <end position="228"/>
    </location>
</feature>
<evidence type="ECO:0000313" key="4">
    <source>
        <dbReference type="Proteomes" id="UP000838324"/>
    </source>
</evidence>
<comment type="caution">
    <text evidence="3">The sequence shown here is derived from an EMBL/GenBank/DDBJ whole genome shotgun (WGS) entry which is preliminary data.</text>
</comment>
<feature type="domain" description="CAAX prenyl protease 2/Lysostaphin resistance protein A-like" evidence="2">
    <location>
        <begin position="115"/>
        <end position="219"/>
    </location>
</feature>
<reference evidence="3" key="1">
    <citation type="submission" date="2022-01" db="EMBL/GenBank/DDBJ databases">
        <authorList>
            <person name="Criscuolo A."/>
        </authorList>
    </citation>
    <scope>NUCLEOTIDE SEQUENCE</scope>
    <source>
        <strain evidence="3">CIP111892</strain>
    </source>
</reference>
<feature type="transmembrane region" description="Helical" evidence="1">
    <location>
        <begin position="75"/>
        <end position="99"/>
    </location>
</feature>
<keyword evidence="1" id="KW-0812">Transmembrane</keyword>
<evidence type="ECO:0000256" key="1">
    <source>
        <dbReference type="SAM" id="Phobius"/>
    </source>
</evidence>
<organism evidence="3 4">
    <name type="scientific">Paenibacillus auburnensis</name>
    <dbReference type="NCBI Taxonomy" id="2905649"/>
    <lineage>
        <taxon>Bacteria</taxon>
        <taxon>Bacillati</taxon>
        <taxon>Bacillota</taxon>
        <taxon>Bacilli</taxon>
        <taxon>Bacillales</taxon>
        <taxon>Paenibacillaceae</taxon>
        <taxon>Paenibacillus</taxon>
    </lineage>
</organism>
<keyword evidence="1" id="KW-0472">Membrane</keyword>
<keyword evidence="1" id="KW-1133">Transmembrane helix</keyword>
<dbReference type="Pfam" id="PF02517">
    <property type="entry name" value="Rce1-like"/>
    <property type="match status" value="1"/>
</dbReference>
<feature type="transmembrane region" description="Helical" evidence="1">
    <location>
        <begin position="150"/>
        <end position="172"/>
    </location>
</feature>
<dbReference type="InterPro" id="IPR003675">
    <property type="entry name" value="Rce1/LyrA-like_dom"/>
</dbReference>
<feature type="transmembrane region" description="Helical" evidence="1">
    <location>
        <begin position="240"/>
        <end position="261"/>
    </location>
</feature>
<dbReference type="Proteomes" id="UP000838324">
    <property type="component" value="Unassembled WGS sequence"/>
</dbReference>
<dbReference type="InterPro" id="IPR042150">
    <property type="entry name" value="MmRce1-like"/>
</dbReference>
<evidence type="ECO:0000313" key="3">
    <source>
        <dbReference type="EMBL" id="CAH1220396.1"/>
    </source>
</evidence>
<evidence type="ECO:0000259" key="2">
    <source>
        <dbReference type="Pfam" id="PF02517"/>
    </source>
</evidence>
<dbReference type="RefSeq" id="WP_236336698.1">
    <property type="nucleotide sequence ID" value="NZ_CAKMMG010000010.1"/>
</dbReference>
<feature type="transmembrane region" description="Helical" evidence="1">
    <location>
        <begin position="12"/>
        <end position="32"/>
    </location>
</feature>